<feature type="transmembrane region" description="Helical" evidence="10">
    <location>
        <begin position="237"/>
        <end position="254"/>
    </location>
</feature>
<feature type="transmembrane region" description="Helical" evidence="10">
    <location>
        <begin position="205"/>
        <end position="231"/>
    </location>
</feature>
<evidence type="ECO:0000256" key="3">
    <source>
        <dbReference type="ARBA" id="ARBA00022448"/>
    </source>
</evidence>
<evidence type="ECO:0000256" key="9">
    <source>
        <dbReference type="SAM" id="MobiDB-lite"/>
    </source>
</evidence>
<dbReference type="Gene3D" id="1.20.1510.10">
    <property type="entry name" value="Cation efflux protein transmembrane domain"/>
    <property type="match status" value="1"/>
</dbReference>
<dbReference type="AlphaFoldDB" id="A0A2H4ZNF0"/>
<dbReference type="PANTHER" id="PTHR11562:SF17">
    <property type="entry name" value="RE54080P-RELATED"/>
    <property type="match status" value="1"/>
</dbReference>
<keyword evidence="3" id="KW-0813">Transport</keyword>
<proteinExistence type="inferred from homology"/>
<dbReference type="InterPro" id="IPR027470">
    <property type="entry name" value="Cation_efflux_CTD"/>
</dbReference>
<dbReference type="PANTHER" id="PTHR11562">
    <property type="entry name" value="CATION EFFLUX PROTEIN/ ZINC TRANSPORTER"/>
    <property type="match status" value="1"/>
</dbReference>
<dbReference type="InterPro" id="IPR027469">
    <property type="entry name" value="Cation_efflux_TMD_sf"/>
</dbReference>
<dbReference type="NCBIfam" id="TIGR01297">
    <property type="entry name" value="CDF"/>
    <property type="match status" value="1"/>
</dbReference>
<feature type="compositionally biased region" description="Basic residues" evidence="9">
    <location>
        <begin position="43"/>
        <end position="63"/>
    </location>
</feature>
<dbReference type="EMBL" id="MG264610">
    <property type="protein sequence ID" value="AUG32031.1"/>
    <property type="molecule type" value="Genomic_DNA"/>
</dbReference>
<feature type="transmembrane region" description="Helical" evidence="10">
    <location>
        <begin position="101"/>
        <end position="120"/>
    </location>
</feature>
<protein>
    <submittedName>
        <fullName evidence="13">Cation efflux family protein</fullName>
    </submittedName>
</protein>
<feature type="transmembrane region" description="Helical" evidence="10">
    <location>
        <begin position="75"/>
        <end position="95"/>
    </location>
</feature>
<dbReference type="InterPro" id="IPR058533">
    <property type="entry name" value="Cation_efflux_TM"/>
</dbReference>
<dbReference type="GO" id="GO:0005886">
    <property type="term" value="C:plasma membrane"/>
    <property type="evidence" value="ECO:0007669"/>
    <property type="project" value="TreeGrafter"/>
</dbReference>
<reference evidence="13" key="1">
    <citation type="submission" date="2017-10" db="EMBL/GenBank/DDBJ databases">
        <title>Paulinella longichromatophora chromatophore genome.</title>
        <authorList>
            <person name="Lhee D."/>
            <person name="Yoon H.S."/>
        </authorList>
    </citation>
    <scope>NUCLEOTIDE SEQUENCE</scope>
</reference>
<dbReference type="Pfam" id="PF16916">
    <property type="entry name" value="ZT_dimer"/>
    <property type="match status" value="1"/>
</dbReference>
<evidence type="ECO:0000256" key="8">
    <source>
        <dbReference type="ARBA" id="ARBA00023136"/>
    </source>
</evidence>
<dbReference type="InterPro" id="IPR002524">
    <property type="entry name" value="Cation_efflux"/>
</dbReference>
<dbReference type="InterPro" id="IPR050681">
    <property type="entry name" value="CDF/SLC30A"/>
</dbReference>
<evidence type="ECO:0000256" key="2">
    <source>
        <dbReference type="ARBA" id="ARBA00008873"/>
    </source>
</evidence>
<gene>
    <name evidence="13" type="ORF">PLO_014</name>
</gene>
<evidence type="ECO:0000256" key="6">
    <source>
        <dbReference type="ARBA" id="ARBA00022989"/>
    </source>
</evidence>
<dbReference type="SUPFAM" id="SSF161111">
    <property type="entry name" value="Cation efflux protein transmembrane domain-like"/>
    <property type="match status" value="1"/>
</dbReference>
<feature type="transmembrane region" description="Helical" evidence="10">
    <location>
        <begin position="141"/>
        <end position="160"/>
    </location>
</feature>
<feature type="domain" description="Cation efflux protein cytoplasmic" evidence="12">
    <location>
        <begin position="266"/>
        <end position="311"/>
    </location>
</feature>
<evidence type="ECO:0000259" key="12">
    <source>
        <dbReference type="Pfam" id="PF16916"/>
    </source>
</evidence>
<evidence type="ECO:0000256" key="10">
    <source>
        <dbReference type="SAM" id="Phobius"/>
    </source>
</evidence>
<evidence type="ECO:0000313" key="13">
    <source>
        <dbReference type="EMBL" id="AUG32031.1"/>
    </source>
</evidence>
<keyword evidence="6 10" id="KW-1133">Transmembrane helix</keyword>
<dbReference type="Pfam" id="PF01545">
    <property type="entry name" value="Cation_efflux"/>
    <property type="match status" value="1"/>
</dbReference>
<keyword evidence="5" id="KW-0862">Zinc</keyword>
<keyword evidence="4 10" id="KW-0812">Transmembrane</keyword>
<sequence>MQLWSVKLIVKRQNLSIKHSSRIPTMLESNRIRNTTSSFHSHGDHHHSHGDHHHSHGDHHHSHGDKEDDAFRRTVAFNCGLSGLQLLIGAIFGSLALMGDAVHNIGDVIGLLLGWGAEILSNRDPTQRFTYGFYRSTQLASLVNGILIFSGAAVIVLEAIFRLGEPVELTSIPVACASAIGMVVNLLSARMFGNTHQHDLNRRAVVIHLLGDAAVSMVVLLSTFIVALTGWDWLDPTAAIVVGTFVAWSGWKVLKAAIFGLFDNVPSEINIKHIESLLLGITGIQSIHELRIWELGGSKTALTVHLVRDLTIAKNEFNNDNSLICYAQKLLDREGISYTTLQLELDPCYLAYTPTRD</sequence>
<keyword evidence="13" id="KW-0934">Plastid</keyword>
<dbReference type="GO" id="GO:0005385">
    <property type="term" value="F:zinc ion transmembrane transporter activity"/>
    <property type="evidence" value="ECO:0007669"/>
    <property type="project" value="TreeGrafter"/>
</dbReference>
<accession>A0A2H4ZNF0</accession>
<organism evidence="13">
    <name type="scientific">Paulinella longichromatophora</name>
    <dbReference type="NCBI Taxonomy" id="1708747"/>
    <lineage>
        <taxon>Eukaryota</taxon>
        <taxon>Sar</taxon>
        <taxon>Rhizaria</taxon>
        <taxon>Cercozoa</taxon>
        <taxon>Imbricatea</taxon>
        <taxon>Silicofilosea</taxon>
        <taxon>Euglyphida</taxon>
        <taxon>Paulinellidae</taxon>
        <taxon>Paulinella</taxon>
    </lineage>
</organism>
<name>A0A2H4ZNF0_9EUKA</name>
<keyword evidence="5" id="KW-0864">Zinc transport</keyword>
<evidence type="ECO:0000256" key="4">
    <source>
        <dbReference type="ARBA" id="ARBA00022692"/>
    </source>
</evidence>
<evidence type="ECO:0000259" key="11">
    <source>
        <dbReference type="Pfam" id="PF01545"/>
    </source>
</evidence>
<keyword evidence="7" id="KW-0406">Ion transport</keyword>
<feature type="region of interest" description="Disordered" evidence="9">
    <location>
        <begin position="35"/>
        <end position="67"/>
    </location>
</feature>
<evidence type="ECO:0000256" key="1">
    <source>
        <dbReference type="ARBA" id="ARBA00004141"/>
    </source>
</evidence>
<evidence type="ECO:0000256" key="5">
    <source>
        <dbReference type="ARBA" id="ARBA00022906"/>
    </source>
</evidence>
<feature type="transmembrane region" description="Helical" evidence="10">
    <location>
        <begin position="172"/>
        <end position="193"/>
    </location>
</feature>
<keyword evidence="8 10" id="KW-0472">Membrane</keyword>
<evidence type="ECO:0000256" key="7">
    <source>
        <dbReference type="ARBA" id="ARBA00023065"/>
    </source>
</evidence>
<comment type="similarity">
    <text evidence="2">Belongs to the cation diffusion facilitator (CDF) transporter (TC 2.A.4) family. SLC30A subfamily.</text>
</comment>
<geneLocation type="plastid" evidence="13"/>
<comment type="subcellular location">
    <subcellularLocation>
        <location evidence="1">Membrane</location>
        <topology evidence="1">Multi-pass membrane protein</topology>
    </subcellularLocation>
</comment>
<feature type="domain" description="Cation efflux protein transmembrane" evidence="11">
    <location>
        <begin position="75"/>
        <end position="261"/>
    </location>
</feature>